<evidence type="ECO:0000313" key="8">
    <source>
        <dbReference type="EMBL" id="MBK1854851.1"/>
    </source>
</evidence>
<dbReference type="PROSITE" id="PS00954">
    <property type="entry name" value="IGP_DEHYDRATASE_1"/>
    <property type="match status" value="1"/>
</dbReference>
<evidence type="ECO:0000256" key="5">
    <source>
        <dbReference type="ARBA" id="ARBA00023239"/>
    </source>
</evidence>
<dbReference type="AlphaFoldDB" id="A0AAE2SB15"/>
<keyword evidence="9" id="KW-1185">Reference proteome</keyword>
<dbReference type="CDD" id="cd07914">
    <property type="entry name" value="IGPD"/>
    <property type="match status" value="1"/>
</dbReference>
<evidence type="ECO:0000256" key="3">
    <source>
        <dbReference type="ARBA" id="ARBA00022605"/>
    </source>
</evidence>
<dbReference type="InterPro" id="IPR020565">
    <property type="entry name" value="ImidazoleglycerP_deHydtase_CS"/>
</dbReference>
<dbReference type="GO" id="GO:0004424">
    <property type="term" value="F:imidazoleglycerol-phosphate dehydratase activity"/>
    <property type="evidence" value="ECO:0007669"/>
    <property type="project" value="UniProtKB-UniRule"/>
</dbReference>
<dbReference type="HAMAP" id="MF_00076">
    <property type="entry name" value="HisB"/>
    <property type="match status" value="1"/>
</dbReference>
<dbReference type="PROSITE" id="PS00955">
    <property type="entry name" value="IGP_DEHYDRATASE_2"/>
    <property type="match status" value="1"/>
</dbReference>
<comment type="catalytic activity">
    <reaction evidence="6 7">
        <text>D-erythro-1-(imidazol-4-yl)glycerol 3-phosphate = 3-(imidazol-4-yl)-2-oxopropyl phosphate + H2O</text>
        <dbReference type="Rhea" id="RHEA:11040"/>
        <dbReference type="ChEBI" id="CHEBI:15377"/>
        <dbReference type="ChEBI" id="CHEBI:57766"/>
        <dbReference type="ChEBI" id="CHEBI:58278"/>
        <dbReference type="EC" id="4.2.1.19"/>
    </reaction>
</comment>
<dbReference type="SUPFAM" id="SSF54211">
    <property type="entry name" value="Ribosomal protein S5 domain 2-like"/>
    <property type="match status" value="2"/>
</dbReference>
<dbReference type="InterPro" id="IPR000807">
    <property type="entry name" value="ImidazoleglycerolP_deHydtase"/>
</dbReference>
<evidence type="ECO:0000256" key="6">
    <source>
        <dbReference type="HAMAP-Rule" id="MF_00076"/>
    </source>
</evidence>
<organism evidence="8 9">
    <name type="scientific">Oceaniferula flava</name>
    <dbReference type="NCBI Taxonomy" id="2800421"/>
    <lineage>
        <taxon>Bacteria</taxon>
        <taxon>Pseudomonadati</taxon>
        <taxon>Verrucomicrobiota</taxon>
        <taxon>Verrucomicrobiia</taxon>
        <taxon>Verrucomicrobiales</taxon>
        <taxon>Verrucomicrobiaceae</taxon>
        <taxon>Oceaniferula</taxon>
    </lineage>
</organism>
<evidence type="ECO:0000256" key="7">
    <source>
        <dbReference type="RuleBase" id="RU000599"/>
    </source>
</evidence>
<dbReference type="InterPro" id="IPR020568">
    <property type="entry name" value="Ribosomal_Su5_D2-typ_SF"/>
</dbReference>
<name>A0AAE2SB15_9BACT</name>
<dbReference type="GO" id="GO:0000105">
    <property type="term" value="P:L-histidine biosynthetic process"/>
    <property type="evidence" value="ECO:0007669"/>
    <property type="project" value="UniProtKB-UniRule"/>
</dbReference>
<accession>A0AAE2SB15</accession>
<dbReference type="Gene3D" id="3.30.230.40">
    <property type="entry name" value="Imidazole glycerol phosphate dehydratase, domain 1"/>
    <property type="match status" value="2"/>
</dbReference>
<keyword evidence="3 6" id="KW-0028">Amino-acid biosynthesis</keyword>
<comment type="caution">
    <text evidence="8">The sequence shown here is derived from an EMBL/GenBank/DDBJ whole genome shotgun (WGS) entry which is preliminary data.</text>
</comment>
<sequence length="198" mass="21810">MKSSSRTASQDRKTAETSISIAIDLDGTGSSDISTGIPFFDHMLTLLSKHSLIDLTVKADGDIEVDGHHTIEDTGIVLGDCIREALGDKKGIRRYGMSYLPMDETLSRCVVDLSNRPHLEFRAPVSTPDAPNMAFTLVEEFFRAVTNNLRANIHVELLYGRDGHHIAESMFKALARSLRQAVEIDPRETGIPSTKEAL</sequence>
<dbReference type="Pfam" id="PF00475">
    <property type="entry name" value="IGPD"/>
    <property type="match status" value="1"/>
</dbReference>
<comment type="subcellular location">
    <subcellularLocation>
        <location evidence="6 7">Cytoplasm</location>
    </subcellularLocation>
</comment>
<dbReference type="PANTHER" id="PTHR23133:SF2">
    <property type="entry name" value="IMIDAZOLEGLYCEROL-PHOSPHATE DEHYDRATASE"/>
    <property type="match status" value="1"/>
</dbReference>
<dbReference type="EC" id="4.2.1.19" evidence="6 7"/>
<dbReference type="NCBIfam" id="NF002114">
    <property type="entry name" value="PRK00951.2-4"/>
    <property type="match status" value="1"/>
</dbReference>
<protein>
    <recommendedName>
        <fullName evidence="2 6">Imidazoleglycerol-phosphate dehydratase</fullName>
        <shortName evidence="6">IGPD</shortName>
        <ecNumber evidence="6 7">4.2.1.19</ecNumber>
    </recommendedName>
</protein>
<comment type="pathway">
    <text evidence="1 6 7">Amino-acid biosynthesis; L-histidine biosynthesis; L-histidine from 5-phospho-alpha-D-ribose 1-diphosphate: step 6/9.</text>
</comment>
<keyword evidence="6" id="KW-0963">Cytoplasm</keyword>
<evidence type="ECO:0000313" key="9">
    <source>
        <dbReference type="Proteomes" id="UP000634206"/>
    </source>
</evidence>
<comment type="similarity">
    <text evidence="6 7">Belongs to the imidazoleglycerol-phosphate dehydratase family.</text>
</comment>
<dbReference type="Proteomes" id="UP000634206">
    <property type="component" value="Unassembled WGS sequence"/>
</dbReference>
<keyword evidence="4 6" id="KW-0368">Histidine biosynthesis</keyword>
<dbReference type="NCBIfam" id="NF002111">
    <property type="entry name" value="PRK00951.2-1"/>
    <property type="match status" value="1"/>
</dbReference>
<dbReference type="EMBL" id="JAENIG010000004">
    <property type="protein sequence ID" value="MBK1854851.1"/>
    <property type="molecule type" value="Genomic_DNA"/>
</dbReference>
<dbReference type="FunFam" id="3.30.230.40:FF:000003">
    <property type="entry name" value="Imidazoleglycerol-phosphate dehydratase HisB"/>
    <property type="match status" value="1"/>
</dbReference>
<dbReference type="PANTHER" id="PTHR23133">
    <property type="entry name" value="IMIDAZOLEGLYCEROL-PHOSPHATE DEHYDRATASE HIS7"/>
    <property type="match status" value="1"/>
</dbReference>
<gene>
    <name evidence="6 8" type="primary">hisB</name>
    <name evidence="8" type="ORF">JIN83_07755</name>
</gene>
<proteinExistence type="inferred from homology"/>
<dbReference type="GO" id="GO:0005737">
    <property type="term" value="C:cytoplasm"/>
    <property type="evidence" value="ECO:0007669"/>
    <property type="project" value="UniProtKB-SubCell"/>
</dbReference>
<reference evidence="8" key="1">
    <citation type="submission" date="2021-01" db="EMBL/GenBank/DDBJ databases">
        <title>Modified the classification status of verrucomicrobia.</title>
        <authorList>
            <person name="Feng X."/>
        </authorList>
    </citation>
    <scope>NUCLEOTIDE SEQUENCE</scope>
    <source>
        <strain evidence="8">5K15</strain>
    </source>
</reference>
<evidence type="ECO:0000256" key="2">
    <source>
        <dbReference type="ARBA" id="ARBA00016664"/>
    </source>
</evidence>
<dbReference type="FunFam" id="3.30.230.40:FF:000001">
    <property type="entry name" value="Imidazoleglycerol-phosphate dehydratase HisB"/>
    <property type="match status" value="1"/>
</dbReference>
<evidence type="ECO:0000256" key="4">
    <source>
        <dbReference type="ARBA" id="ARBA00023102"/>
    </source>
</evidence>
<keyword evidence="5 6" id="KW-0456">Lyase</keyword>
<dbReference type="InterPro" id="IPR038494">
    <property type="entry name" value="IGPD_sf"/>
</dbReference>
<evidence type="ECO:0000256" key="1">
    <source>
        <dbReference type="ARBA" id="ARBA00005047"/>
    </source>
</evidence>
<dbReference type="RefSeq" id="WP_309489462.1">
    <property type="nucleotide sequence ID" value="NZ_JAENIG010000004.1"/>
</dbReference>